<evidence type="ECO:0000256" key="4">
    <source>
        <dbReference type="ARBA" id="ARBA00023145"/>
    </source>
</evidence>
<accession>A0A4P6UMH0</accession>
<protein>
    <submittedName>
        <fullName evidence="6">Gamma-glutamyltransferase family protein</fullName>
    </submittedName>
</protein>
<dbReference type="Gene3D" id="3.60.20.40">
    <property type="match status" value="1"/>
</dbReference>
<dbReference type="Pfam" id="PF01019">
    <property type="entry name" value="G_glu_transpept"/>
    <property type="match status" value="1"/>
</dbReference>
<sequence>MRPLRRDLLARAPILSPRVARLALLLALFALHPVARSQQKGDDKPWNGKYYAVATANPLATDTGYAMLRAGGSAMDAAIAAQMVLTLVEPQASGIGGGAFLLHHDGQITESYDGRETAPSDVDEDLFLDAQRKPLGFAEASIGGRAVGAPGLLRMLELAHGQHGRLPWKQLFEPAIALAEQGFPVSPRLHTQLSEPNALRQDPVAAAYFFDSAGQPWPVGHKLRNPELAAVLRRIANGGANAFYRGEQADDIAPAIVRKVRGHPRNPGHLSLTDLAEYEALVRPPLCFVYQARNSPDSKPRRGASATRDVQICGMPPPSSGTLALGQIFGILARTPAATLPMQRKPPKPHAGPLPSAEWLHLYAEAARLAMADRALYVADPDYVPPPGPSWMALLEPDYLAERAKLMNLSPRAPRMKEAPAGIPMSVERNSEDQGLAPYAGLGRETGARPRLAPMPAQPEYGTSHISIVDGQGHALAMTSSVEAVWGAQVMVNRGQGLVGGFLLNNQLTDFSFVPRGSAGTDVVIANRVEPRKRPRSSMTPLLVFSRPRGELLFSGGSPGGASIIHYTGKMLYGVLHWGLDVQQAINLPNFAVLSASNDAPVLLEQGRFPPATLKSLQRRGHTVHEQALTSGLQAIEVLGNGRLQGGADPRREGTVRGE</sequence>
<proteinExistence type="inferred from homology"/>
<dbReference type="PANTHER" id="PTHR43199">
    <property type="entry name" value="GLUTATHIONE HYDROLASE"/>
    <property type="match status" value="1"/>
</dbReference>
<reference evidence="6 7" key="1">
    <citation type="submission" date="2018-07" db="EMBL/GenBank/DDBJ databases">
        <title>Exploring interactions and the metabolic potential of the ultra-small soil bacteria Hylemonella gracilis.</title>
        <authorList>
            <person name="Tyc O."/>
            <person name="Kulkarni P."/>
            <person name="Gawehns F."/>
            <person name="Hundscheid M."/>
            <person name="Zweers H."/>
            <person name="Garbeva P."/>
        </authorList>
    </citation>
    <scope>NUCLEOTIDE SEQUENCE [LARGE SCALE GENOMIC DNA]</scope>
    <source>
        <strain evidence="6 7">NS1</strain>
    </source>
</reference>
<dbReference type="KEGG" id="hgr:DW355_11350"/>
<evidence type="ECO:0000256" key="1">
    <source>
        <dbReference type="ARBA" id="ARBA00009381"/>
    </source>
</evidence>
<evidence type="ECO:0000256" key="3">
    <source>
        <dbReference type="ARBA" id="ARBA00022801"/>
    </source>
</evidence>
<name>A0A4P6UMH0_9BURK</name>
<dbReference type="PRINTS" id="PR01210">
    <property type="entry name" value="GGTRANSPTASE"/>
</dbReference>
<dbReference type="InterPro" id="IPR043137">
    <property type="entry name" value="GGT_ssub_C"/>
</dbReference>
<dbReference type="InterPro" id="IPR051792">
    <property type="entry name" value="GGT_bact"/>
</dbReference>
<gene>
    <name evidence="6" type="ORF">DW355_11350</name>
</gene>
<dbReference type="Proteomes" id="UP000292939">
    <property type="component" value="Chromosome"/>
</dbReference>
<dbReference type="GO" id="GO:0016740">
    <property type="term" value="F:transferase activity"/>
    <property type="evidence" value="ECO:0007669"/>
    <property type="project" value="UniProtKB-KW"/>
</dbReference>
<dbReference type="OrthoDB" id="5297205at2"/>
<keyword evidence="3" id="KW-0378">Hydrolase</keyword>
<dbReference type="EMBL" id="CP031395">
    <property type="protein sequence ID" value="QBK05267.1"/>
    <property type="molecule type" value="Genomic_DNA"/>
</dbReference>
<dbReference type="AlphaFoldDB" id="A0A4P6UMH0"/>
<dbReference type="GO" id="GO:0016787">
    <property type="term" value="F:hydrolase activity"/>
    <property type="evidence" value="ECO:0007669"/>
    <property type="project" value="UniProtKB-KW"/>
</dbReference>
<keyword evidence="4" id="KW-0865">Zymogen</keyword>
<dbReference type="Gene3D" id="1.10.246.130">
    <property type="match status" value="1"/>
</dbReference>
<evidence type="ECO:0000256" key="5">
    <source>
        <dbReference type="SAM" id="MobiDB-lite"/>
    </source>
</evidence>
<dbReference type="SUPFAM" id="SSF56235">
    <property type="entry name" value="N-terminal nucleophile aminohydrolases (Ntn hydrolases)"/>
    <property type="match status" value="1"/>
</dbReference>
<feature type="region of interest" description="Disordered" evidence="5">
    <location>
        <begin position="293"/>
        <end position="312"/>
    </location>
</feature>
<evidence type="ECO:0000313" key="6">
    <source>
        <dbReference type="EMBL" id="QBK05267.1"/>
    </source>
</evidence>
<evidence type="ECO:0000256" key="2">
    <source>
        <dbReference type="ARBA" id="ARBA00022679"/>
    </source>
</evidence>
<dbReference type="PANTHER" id="PTHR43199:SF1">
    <property type="entry name" value="GLUTATHIONE HYDROLASE PROENZYME"/>
    <property type="match status" value="1"/>
</dbReference>
<comment type="similarity">
    <text evidence="1">Belongs to the gamma-glutamyltransferase family.</text>
</comment>
<dbReference type="InterPro" id="IPR029055">
    <property type="entry name" value="Ntn_hydrolases_N"/>
</dbReference>
<organism evidence="6 7">
    <name type="scientific">Hylemonella gracilis</name>
    <dbReference type="NCBI Taxonomy" id="80880"/>
    <lineage>
        <taxon>Bacteria</taxon>
        <taxon>Pseudomonadati</taxon>
        <taxon>Pseudomonadota</taxon>
        <taxon>Betaproteobacteria</taxon>
        <taxon>Burkholderiales</taxon>
        <taxon>Comamonadaceae</taxon>
        <taxon>Hylemonella</taxon>
    </lineage>
</organism>
<dbReference type="RefSeq" id="WP_131280211.1">
    <property type="nucleotide sequence ID" value="NZ_CP031395.1"/>
</dbReference>
<keyword evidence="2 6" id="KW-0808">Transferase</keyword>
<evidence type="ECO:0000313" key="7">
    <source>
        <dbReference type="Proteomes" id="UP000292939"/>
    </source>
</evidence>
<dbReference type="InterPro" id="IPR043138">
    <property type="entry name" value="GGT_lsub"/>
</dbReference>